<reference evidence="1 2" key="1">
    <citation type="submission" date="2017-06" db="EMBL/GenBank/DDBJ databases">
        <authorList>
            <person name="Kim H.J."/>
            <person name="Triplett B.A."/>
        </authorList>
    </citation>
    <scope>NUCLEOTIDE SEQUENCE [LARGE SCALE GENOMIC DNA]</scope>
    <source>
        <strain evidence="1 2">DSM 25597</strain>
    </source>
</reference>
<protein>
    <recommendedName>
        <fullName evidence="3">Glycosyltransferase</fullName>
    </recommendedName>
</protein>
<dbReference type="Pfam" id="PF09837">
    <property type="entry name" value="DUF2064"/>
    <property type="match status" value="1"/>
</dbReference>
<dbReference type="InterPro" id="IPR029044">
    <property type="entry name" value="Nucleotide-diphossugar_trans"/>
</dbReference>
<dbReference type="InterPro" id="IPR018641">
    <property type="entry name" value="Trfase_1_rSAM/seldom-assoc"/>
</dbReference>
<organism evidence="1 2">
    <name type="scientific">Dokdonia pacifica</name>
    <dbReference type="NCBI Taxonomy" id="1627892"/>
    <lineage>
        <taxon>Bacteria</taxon>
        <taxon>Pseudomonadati</taxon>
        <taxon>Bacteroidota</taxon>
        <taxon>Flavobacteriia</taxon>
        <taxon>Flavobacteriales</taxon>
        <taxon>Flavobacteriaceae</taxon>
        <taxon>Dokdonia</taxon>
    </lineage>
</organism>
<evidence type="ECO:0000313" key="2">
    <source>
        <dbReference type="Proteomes" id="UP000198379"/>
    </source>
</evidence>
<proteinExistence type="predicted"/>
<dbReference type="NCBIfam" id="TIGR04282">
    <property type="entry name" value="glyco_like_cofC"/>
    <property type="match status" value="1"/>
</dbReference>
<gene>
    <name evidence="1" type="ORF">SAMN06265376_104426</name>
</gene>
<dbReference type="EMBL" id="FZNY01000004">
    <property type="protein sequence ID" value="SNR94814.1"/>
    <property type="molecule type" value="Genomic_DNA"/>
</dbReference>
<dbReference type="PANTHER" id="PTHR36529:SF1">
    <property type="entry name" value="GLYCOSYLTRANSFERASE"/>
    <property type="match status" value="1"/>
</dbReference>
<dbReference type="Gene3D" id="3.90.550.10">
    <property type="entry name" value="Spore Coat Polysaccharide Biosynthesis Protein SpsA, Chain A"/>
    <property type="match status" value="1"/>
</dbReference>
<evidence type="ECO:0008006" key="3">
    <source>
        <dbReference type="Google" id="ProtNLM"/>
    </source>
</evidence>
<evidence type="ECO:0000313" key="1">
    <source>
        <dbReference type="EMBL" id="SNR94814.1"/>
    </source>
</evidence>
<name>A0A239AIF2_9FLAO</name>
<dbReference type="AlphaFoldDB" id="A0A239AIF2"/>
<keyword evidence="2" id="KW-1185">Reference proteome</keyword>
<dbReference type="PANTHER" id="PTHR36529">
    <property type="entry name" value="SLL1095 PROTEIN"/>
    <property type="match status" value="1"/>
</dbReference>
<dbReference type="RefSeq" id="WP_179218177.1">
    <property type="nucleotide sequence ID" value="NZ_BMEP01000008.1"/>
</dbReference>
<dbReference type="SUPFAM" id="SSF53448">
    <property type="entry name" value="Nucleotide-diphospho-sugar transferases"/>
    <property type="match status" value="1"/>
</dbReference>
<accession>A0A239AIF2</accession>
<dbReference type="Proteomes" id="UP000198379">
    <property type="component" value="Unassembled WGS sequence"/>
</dbReference>
<sequence length="210" mass="23926">MSIQNTDNILLIFTRNPELGKVKTRLAKGVGQENALTIYKQLLQHTHDVVVQNNCTKRVGYSVKVRTNDIWEESLFEKFQQQGDDLGQRMEEAFSDAFSDNYKKVVIIGSDLYDLQPHHIEEAFHALSTHDAVIGPAKDGGYYLLGMSTLVSDVFKHKEWGGDTVLESTLKDLSSYTVHTLEELNDIDFAEDLQPYPEFTNYINQLKLQP</sequence>